<dbReference type="InterPro" id="IPR050250">
    <property type="entry name" value="Macrolide_Exporter_MacB"/>
</dbReference>
<name>J9G3W1_9ZZZZ</name>
<sequence>MLKCYIKQAWELLWQHKLYGILYLTGTAVPMVLTMIVIMYFHILTAPVYPENHRNDLYELRTVHTVMADGSTGGGCCNEALVRQWCYPVQAADAVTAIYFYDFSIHDYLQLPDGISEMKIRTKYTDPGFFRVFDFQFLAGAPFSQSDMEAGRRNVVIAASIARRLFGTDQAAGKTLSINGVDYTVAGVVRDASSLTPMSFAQVWLPYTCMANYSQCSMAQPNTGPYTVVFRTHDTAQVEALQAELQDCLRRHNLLQTDGSQLAFEGPLPVWKRNLQFGNQEVKLREIVTFWGALLLLFLIVPAVNLGGMISSKMELRRSEIGIYKAFGASRGFLLRQVIRENFFMTLMGGILGLLLSWVLLYCGNDWIIALFDTYGKLKAETQEILITPSMLFSPVLFLLAFLFCLVLNWISALLPAWRAMRVPIVQALGDKK</sequence>
<dbReference type="Pfam" id="PF02687">
    <property type="entry name" value="FtsX"/>
    <property type="match status" value="1"/>
</dbReference>
<reference evidence="9" key="1">
    <citation type="journal article" date="2012" name="PLoS ONE">
        <title>Gene sets for utilization of primary and secondary nutrition supplies in the distal gut of endangered iberian lynx.</title>
        <authorList>
            <person name="Alcaide M."/>
            <person name="Messina E."/>
            <person name="Richter M."/>
            <person name="Bargiela R."/>
            <person name="Peplies J."/>
            <person name="Huws S.A."/>
            <person name="Newbold C.J."/>
            <person name="Golyshin P.N."/>
            <person name="Simon M.A."/>
            <person name="Lopez G."/>
            <person name="Yakimov M.M."/>
            <person name="Ferrer M."/>
        </authorList>
    </citation>
    <scope>NUCLEOTIDE SEQUENCE</scope>
</reference>
<gene>
    <name evidence="9" type="ORF">EVA_17660</name>
</gene>
<keyword evidence="4 6" id="KW-1133">Transmembrane helix</keyword>
<evidence type="ECO:0000256" key="6">
    <source>
        <dbReference type="SAM" id="Phobius"/>
    </source>
</evidence>
<evidence type="ECO:0000313" key="9">
    <source>
        <dbReference type="EMBL" id="EJW94234.1"/>
    </source>
</evidence>
<comment type="caution">
    <text evidence="9">The sequence shown here is derived from an EMBL/GenBank/DDBJ whole genome shotgun (WGS) entry which is preliminary data.</text>
</comment>
<evidence type="ECO:0000256" key="1">
    <source>
        <dbReference type="ARBA" id="ARBA00004651"/>
    </source>
</evidence>
<dbReference type="InterPro" id="IPR025857">
    <property type="entry name" value="MacB_PCD"/>
</dbReference>
<feature type="transmembrane region" description="Helical" evidence="6">
    <location>
        <begin position="343"/>
        <end position="372"/>
    </location>
</feature>
<feature type="domain" description="ABC3 transporter permease C-terminal" evidence="7">
    <location>
        <begin position="294"/>
        <end position="424"/>
    </location>
</feature>
<dbReference type="PANTHER" id="PTHR30572">
    <property type="entry name" value="MEMBRANE COMPONENT OF TRANSPORTER-RELATED"/>
    <property type="match status" value="1"/>
</dbReference>
<feature type="transmembrane region" description="Helical" evidence="6">
    <location>
        <begin position="21"/>
        <end position="43"/>
    </location>
</feature>
<keyword evidence="2" id="KW-1003">Cell membrane</keyword>
<dbReference type="GO" id="GO:0022857">
    <property type="term" value="F:transmembrane transporter activity"/>
    <property type="evidence" value="ECO:0007669"/>
    <property type="project" value="TreeGrafter"/>
</dbReference>
<dbReference type="GO" id="GO:0005886">
    <property type="term" value="C:plasma membrane"/>
    <property type="evidence" value="ECO:0007669"/>
    <property type="project" value="UniProtKB-SubCell"/>
</dbReference>
<evidence type="ECO:0000259" key="8">
    <source>
        <dbReference type="Pfam" id="PF12704"/>
    </source>
</evidence>
<dbReference type="AlphaFoldDB" id="J9G3W1"/>
<feature type="transmembrane region" description="Helical" evidence="6">
    <location>
        <begin position="290"/>
        <end position="310"/>
    </location>
</feature>
<organism evidence="9">
    <name type="scientific">gut metagenome</name>
    <dbReference type="NCBI Taxonomy" id="749906"/>
    <lineage>
        <taxon>unclassified sequences</taxon>
        <taxon>metagenomes</taxon>
        <taxon>organismal metagenomes</taxon>
    </lineage>
</organism>
<dbReference type="EMBL" id="AMCI01006488">
    <property type="protein sequence ID" value="EJW94234.1"/>
    <property type="molecule type" value="Genomic_DNA"/>
</dbReference>
<evidence type="ECO:0000259" key="7">
    <source>
        <dbReference type="Pfam" id="PF02687"/>
    </source>
</evidence>
<comment type="subcellular location">
    <subcellularLocation>
        <location evidence="1">Cell membrane</location>
        <topology evidence="1">Multi-pass membrane protein</topology>
    </subcellularLocation>
</comment>
<keyword evidence="5 6" id="KW-0472">Membrane</keyword>
<evidence type="ECO:0000256" key="2">
    <source>
        <dbReference type="ARBA" id="ARBA00022475"/>
    </source>
</evidence>
<feature type="transmembrane region" description="Helical" evidence="6">
    <location>
        <begin position="392"/>
        <end position="415"/>
    </location>
</feature>
<keyword evidence="3 6" id="KW-0812">Transmembrane</keyword>
<proteinExistence type="predicted"/>
<feature type="domain" description="MacB-like periplasmic core" evidence="8">
    <location>
        <begin position="117"/>
        <end position="246"/>
    </location>
</feature>
<dbReference type="InterPro" id="IPR003838">
    <property type="entry name" value="ABC3_permease_C"/>
</dbReference>
<evidence type="ECO:0000256" key="5">
    <source>
        <dbReference type="ARBA" id="ARBA00023136"/>
    </source>
</evidence>
<protein>
    <submittedName>
        <fullName evidence="9">ABC transporter permease component</fullName>
    </submittedName>
</protein>
<evidence type="ECO:0000256" key="3">
    <source>
        <dbReference type="ARBA" id="ARBA00022692"/>
    </source>
</evidence>
<dbReference type="Pfam" id="PF12704">
    <property type="entry name" value="MacB_PCD"/>
    <property type="match status" value="1"/>
</dbReference>
<evidence type="ECO:0000256" key="4">
    <source>
        <dbReference type="ARBA" id="ARBA00022989"/>
    </source>
</evidence>
<accession>J9G3W1</accession>
<dbReference type="PANTHER" id="PTHR30572:SF18">
    <property type="entry name" value="ABC-TYPE MACROLIDE FAMILY EXPORT SYSTEM PERMEASE COMPONENT 2"/>
    <property type="match status" value="1"/>
</dbReference>